<organism evidence="17 18">
    <name type="scientific">Fictibacillus marinisediminis</name>
    <dbReference type="NCBI Taxonomy" id="2878389"/>
    <lineage>
        <taxon>Bacteria</taxon>
        <taxon>Bacillati</taxon>
        <taxon>Bacillota</taxon>
        <taxon>Bacilli</taxon>
        <taxon>Bacillales</taxon>
        <taxon>Fictibacillaceae</taxon>
        <taxon>Fictibacillus</taxon>
    </lineage>
</organism>
<evidence type="ECO:0000256" key="14">
    <source>
        <dbReference type="PIRSR" id="PIRSR618044-2"/>
    </source>
</evidence>
<evidence type="ECO:0000256" key="6">
    <source>
        <dbReference type="ARBA" id="ARBA00022670"/>
    </source>
</evidence>
<dbReference type="InterPro" id="IPR001967">
    <property type="entry name" value="Peptidase_S11_N"/>
</dbReference>
<dbReference type="GO" id="GO:0009002">
    <property type="term" value="F:serine-type D-Ala-D-Ala carboxypeptidase activity"/>
    <property type="evidence" value="ECO:0007669"/>
    <property type="project" value="UniProtKB-EC"/>
</dbReference>
<keyword evidence="7" id="KW-0732">Signal</keyword>
<comment type="function">
    <text evidence="1">Removes C-terminal D-alanyl residues from sugar-peptide cell wall precursors.</text>
</comment>
<evidence type="ECO:0000256" key="2">
    <source>
        <dbReference type="ARBA" id="ARBA00004752"/>
    </source>
</evidence>
<evidence type="ECO:0000256" key="7">
    <source>
        <dbReference type="ARBA" id="ARBA00022729"/>
    </source>
</evidence>
<dbReference type="PANTHER" id="PTHR21581:SF11">
    <property type="entry name" value="D-ALANYL-D-ALANINE CARBOXYPEPTIDASE DACA"/>
    <property type="match status" value="1"/>
</dbReference>
<reference evidence="17" key="1">
    <citation type="submission" date="2021-09" db="EMBL/GenBank/DDBJ databases">
        <title>Genome analysis of Fictibacillus sp. KIGAM418 isolated from marine sediment.</title>
        <authorList>
            <person name="Seo M.-J."/>
            <person name="Cho E.-S."/>
            <person name="Hwang C.Y."/>
        </authorList>
    </citation>
    <scope>NUCLEOTIDE SEQUENCE</scope>
    <source>
        <strain evidence="17">KIGAM418</strain>
    </source>
</reference>
<dbReference type="SMART" id="SM00936">
    <property type="entry name" value="PBP5_C"/>
    <property type="match status" value="1"/>
</dbReference>
<feature type="active site" description="Proton acceptor" evidence="13">
    <location>
        <position position="73"/>
    </location>
</feature>
<comment type="catalytic activity">
    <reaction evidence="12">
        <text>Preferential cleavage: (Ac)2-L-Lys-D-Ala-|-D-Ala. Also transpeptidation of peptidyl-alanyl moieties that are N-acyl substituents of D-alanine.</text>
        <dbReference type="EC" id="3.4.16.4"/>
    </reaction>
</comment>
<dbReference type="EC" id="3.4.16.4" evidence="4"/>
<comment type="caution">
    <text evidence="17">The sequence shown here is derived from an EMBL/GenBank/DDBJ whole genome shotgun (WGS) entry which is preliminary data.</text>
</comment>
<feature type="binding site" evidence="14">
    <location>
        <position position="259"/>
    </location>
    <ligand>
        <name>substrate</name>
    </ligand>
</feature>
<evidence type="ECO:0000256" key="12">
    <source>
        <dbReference type="ARBA" id="ARBA00034000"/>
    </source>
</evidence>
<feature type="domain" description="Peptidase S11 D-Ala-D-Ala carboxypeptidase A C-terminal" evidence="16">
    <location>
        <begin position="309"/>
        <end position="421"/>
    </location>
</feature>
<evidence type="ECO:0000256" key="9">
    <source>
        <dbReference type="ARBA" id="ARBA00022960"/>
    </source>
</evidence>
<dbReference type="GO" id="GO:0009252">
    <property type="term" value="P:peptidoglycan biosynthetic process"/>
    <property type="evidence" value="ECO:0007669"/>
    <property type="project" value="UniProtKB-KW"/>
</dbReference>
<dbReference type="Gene3D" id="2.60.410.10">
    <property type="entry name" value="D-Ala-D-Ala carboxypeptidase, C-terminal domain"/>
    <property type="match status" value="1"/>
</dbReference>
<keyword evidence="6" id="KW-0645">Protease</keyword>
<keyword evidence="11" id="KW-0961">Cell wall biogenesis/degradation</keyword>
<evidence type="ECO:0000256" key="1">
    <source>
        <dbReference type="ARBA" id="ARBA00003217"/>
    </source>
</evidence>
<dbReference type="AlphaFoldDB" id="A0A9X2BDI3"/>
<dbReference type="InterPro" id="IPR012907">
    <property type="entry name" value="Peptidase_S11_C"/>
</dbReference>
<evidence type="ECO:0000256" key="10">
    <source>
        <dbReference type="ARBA" id="ARBA00022984"/>
    </source>
</evidence>
<evidence type="ECO:0000256" key="15">
    <source>
        <dbReference type="RuleBase" id="RU004016"/>
    </source>
</evidence>
<evidence type="ECO:0000256" key="4">
    <source>
        <dbReference type="ARBA" id="ARBA00012448"/>
    </source>
</evidence>
<dbReference type="EMBL" id="JAIWJX010000002">
    <property type="protein sequence ID" value="MCK6255087.1"/>
    <property type="molecule type" value="Genomic_DNA"/>
</dbReference>
<dbReference type="GO" id="GO:0006508">
    <property type="term" value="P:proteolysis"/>
    <property type="evidence" value="ECO:0007669"/>
    <property type="project" value="UniProtKB-KW"/>
</dbReference>
<keyword evidence="18" id="KW-1185">Reference proteome</keyword>
<evidence type="ECO:0000256" key="8">
    <source>
        <dbReference type="ARBA" id="ARBA00022801"/>
    </source>
</evidence>
<dbReference type="SUPFAM" id="SSF56601">
    <property type="entry name" value="beta-lactamase/transpeptidase-like"/>
    <property type="match status" value="1"/>
</dbReference>
<evidence type="ECO:0000256" key="11">
    <source>
        <dbReference type="ARBA" id="ARBA00023316"/>
    </source>
</evidence>
<keyword evidence="5 17" id="KW-0121">Carboxypeptidase</keyword>
<comment type="similarity">
    <text evidence="3 15">Belongs to the peptidase S11 family.</text>
</comment>
<dbReference type="Gene3D" id="3.40.710.10">
    <property type="entry name" value="DD-peptidase/beta-lactamase superfamily"/>
    <property type="match status" value="1"/>
</dbReference>
<evidence type="ECO:0000256" key="5">
    <source>
        <dbReference type="ARBA" id="ARBA00022645"/>
    </source>
</evidence>
<evidence type="ECO:0000313" key="17">
    <source>
        <dbReference type="EMBL" id="MCK6255087.1"/>
    </source>
</evidence>
<gene>
    <name evidence="17" type="ORF">LCY76_00130</name>
</gene>
<dbReference type="PANTHER" id="PTHR21581">
    <property type="entry name" value="D-ALANYL-D-ALANINE CARBOXYPEPTIDASE"/>
    <property type="match status" value="1"/>
</dbReference>
<dbReference type="SUPFAM" id="SSF69189">
    <property type="entry name" value="Penicillin-binding protein associated domain"/>
    <property type="match status" value="1"/>
</dbReference>
<name>A0A9X2BDI3_9BACL</name>
<keyword evidence="8" id="KW-0378">Hydrolase</keyword>
<protein>
    <recommendedName>
        <fullName evidence="4">serine-type D-Ala-D-Ala carboxypeptidase</fullName>
        <ecNumber evidence="4">3.4.16.4</ecNumber>
    </recommendedName>
</protein>
<dbReference type="InterPro" id="IPR012338">
    <property type="entry name" value="Beta-lactam/transpept-like"/>
</dbReference>
<dbReference type="InterPro" id="IPR015956">
    <property type="entry name" value="Peniciliin-bd_prot_C_sf"/>
</dbReference>
<evidence type="ECO:0000256" key="3">
    <source>
        <dbReference type="ARBA" id="ARBA00007164"/>
    </source>
</evidence>
<evidence type="ECO:0000313" key="18">
    <source>
        <dbReference type="Proteomes" id="UP001139011"/>
    </source>
</evidence>
<comment type="pathway">
    <text evidence="2">Cell wall biogenesis; peptidoglycan biosynthesis.</text>
</comment>
<accession>A0A9X2BDI3</accession>
<dbReference type="InterPro" id="IPR037167">
    <property type="entry name" value="Peptidase_S11_C_sf"/>
</dbReference>
<dbReference type="GO" id="GO:0071555">
    <property type="term" value="P:cell wall organization"/>
    <property type="evidence" value="ECO:0007669"/>
    <property type="project" value="UniProtKB-KW"/>
</dbReference>
<evidence type="ECO:0000259" key="16">
    <source>
        <dbReference type="SMART" id="SM00936"/>
    </source>
</evidence>
<dbReference type="GO" id="GO:0008360">
    <property type="term" value="P:regulation of cell shape"/>
    <property type="evidence" value="ECO:0007669"/>
    <property type="project" value="UniProtKB-KW"/>
</dbReference>
<evidence type="ECO:0000256" key="13">
    <source>
        <dbReference type="PIRSR" id="PIRSR618044-1"/>
    </source>
</evidence>
<dbReference type="Pfam" id="PF00768">
    <property type="entry name" value="Peptidase_S11"/>
    <property type="match status" value="1"/>
</dbReference>
<proteinExistence type="inferred from homology"/>
<dbReference type="PRINTS" id="PR00725">
    <property type="entry name" value="DADACBPTASE1"/>
</dbReference>
<sequence>MSVLFGNKLRGFTFSAVMVSMLSASVFGYSEKASAAPELKTKSETAILVDGDTGKILYENKADQVLPPASMSKMMTEYLVNEAIKKGKIQWDQKTAISDYAHKISQNRDLSNVPLRSDYKYSVKELYEAMAIYSANGASIALAELVGDGKESKFVGMMNDKAKKMGIKDARFVNSTGLNNNDLQGYDSVGSKTDENKMSAKSVGILAFKLISDYPEVLDTASIPSKWFRPGTDDKIMMKNWNWMLPSLVYGYKGVDGLKTGTTDNAGYSFAATAKRDGTRLISVLMKSNSYAGRFGETKQLLDYGFSNYTKETLLPKGYQLKKQKSLPVIQGKEKEVGIATQEPVSMLVKNGEKQNYKPVLVIDKKHLDKDGKLKAPLKKGETIGHIQLKYTGKDADHGYLLNDGSGKGQASVVTTKAVEKANWFVLAMRGTGHFFGGVWDSAVDTVKGWF</sequence>
<keyword evidence="9" id="KW-0133">Cell shape</keyword>
<dbReference type="Proteomes" id="UP001139011">
    <property type="component" value="Unassembled WGS sequence"/>
</dbReference>
<feature type="active site" evidence="13">
    <location>
        <position position="134"/>
    </location>
</feature>
<dbReference type="InterPro" id="IPR018044">
    <property type="entry name" value="Peptidase_S11"/>
</dbReference>
<keyword evidence="10" id="KW-0573">Peptidoglycan synthesis</keyword>
<feature type="active site" description="Acyl-ester intermediate" evidence="13">
    <location>
        <position position="70"/>
    </location>
</feature>
<dbReference type="Pfam" id="PF07943">
    <property type="entry name" value="PBP5_C"/>
    <property type="match status" value="1"/>
</dbReference>